<evidence type="ECO:0000313" key="1">
    <source>
        <dbReference type="EMBL" id="PPE03577.1"/>
    </source>
</evidence>
<name>A0A2S5R8F8_9PROT</name>
<sequence>MTKNRYVFKTATNSDPIDISWNAAQEWCNFVLFRPIRLPDGLIELSNKIRPESPDEESSHRSEFSDGSRPLSIKQFLYDWVPPAYEHLCLWRNAEISTIENILIPNANLIGNNYFWFGLNYRRKPAATINMLRMQIEITTLHGTFDDQEIMQIVSSMVSINGKVKDMILDTSFTELMFYARHQIPTSDVLTSYFKHTRSKTFRCYPHDAAFLEIVLLGHWLMHTSIKDYRLDSVFFFGQDPQNIQEVEYYFESSIEPRSCIRFLVTHKDTEYSIQYPPKLGDQACHSALHHAWSKTNKNGCHSLVFQRKNETINCIVKPAPWTTAYWAVELAQNALIQSEMIEWAMTALQQTKLNEEIVVKMPWSSVVRIRG</sequence>
<evidence type="ECO:0000313" key="2">
    <source>
        <dbReference type="Proteomes" id="UP000239425"/>
    </source>
</evidence>
<keyword evidence="2" id="KW-1185">Reference proteome</keyword>
<gene>
    <name evidence="1" type="ORF">HCUR_00959</name>
</gene>
<dbReference type="Proteomes" id="UP000239425">
    <property type="component" value="Unassembled WGS sequence"/>
</dbReference>
<accession>A0A2S5R8F8</accession>
<dbReference type="AlphaFoldDB" id="A0A2S5R8F8"/>
<organism evidence="1 2">
    <name type="scientific">Holospora curviuscula</name>
    <dbReference type="NCBI Taxonomy" id="1082868"/>
    <lineage>
        <taxon>Bacteria</taxon>
        <taxon>Pseudomonadati</taxon>
        <taxon>Pseudomonadota</taxon>
        <taxon>Alphaproteobacteria</taxon>
        <taxon>Holosporales</taxon>
        <taxon>Holosporaceae</taxon>
        <taxon>Holospora</taxon>
    </lineage>
</organism>
<dbReference type="EMBL" id="PHHC01000093">
    <property type="protein sequence ID" value="PPE03577.1"/>
    <property type="molecule type" value="Genomic_DNA"/>
</dbReference>
<protein>
    <submittedName>
        <fullName evidence="1">Uncharacterized protein</fullName>
    </submittedName>
</protein>
<reference evidence="1 2" key="1">
    <citation type="submission" date="2017-11" db="EMBL/GenBank/DDBJ databases">
        <title>Comparative genomic analysis of Holospora spp., intranuclear symbionts of paramecia.</title>
        <authorList>
            <person name="Garushyants S.K."/>
            <person name="Beliavskaya A."/>
            <person name="Malko D.B."/>
            <person name="Logacheva M.D."/>
            <person name="Rautian M.S."/>
            <person name="Gelfand M.S."/>
        </authorList>
    </citation>
    <scope>NUCLEOTIDE SEQUENCE [LARGE SCALE GENOMIC DNA]</scope>
    <source>
        <strain evidence="2">02AZ16</strain>
    </source>
</reference>
<comment type="caution">
    <text evidence="1">The sequence shown here is derived from an EMBL/GenBank/DDBJ whole genome shotgun (WGS) entry which is preliminary data.</text>
</comment>
<proteinExistence type="predicted"/>
<dbReference type="OrthoDB" id="3993669at2"/>